<name>A0A978V8C5_ZIZJJ</name>
<dbReference type="EMBL" id="JAEACU010000006">
    <property type="protein sequence ID" value="KAH7524160.1"/>
    <property type="molecule type" value="Genomic_DNA"/>
</dbReference>
<evidence type="ECO:0000313" key="1">
    <source>
        <dbReference type="EMBL" id="KAH7524160.1"/>
    </source>
</evidence>
<dbReference type="Gene3D" id="3.30.530.20">
    <property type="match status" value="1"/>
</dbReference>
<evidence type="ECO:0008006" key="3">
    <source>
        <dbReference type="Google" id="ProtNLM"/>
    </source>
</evidence>
<accession>A0A978V8C5</accession>
<dbReference type="SUPFAM" id="SSF55961">
    <property type="entry name" value="Bet v1-like"/>
    <property type="match status" value="1"/>
</dbReference>
<protein>
    <recommendedName>
        <fullName evidence="3">Lachrymatory-factor synthase-like</fullName>
    </recommendedName>
</protein>
<sequence>MEEQKVDPKWEGEASAEIKGTTPQQVWDLVQDFGNVHKWFPNLETCYLLDDGNQFPAQTGLIRYCAYTQTTSSSGTDQTITWWAKEKLIMIDPIKRCLSYQILENNMGFKWYVGTMEVLPIHDDGKNGCKIKWSFVCEPVEEGWSYEVLVSFYDSTLKLIAKKMEELLRSSI</sequence>
<evidence type="ECO:0000313" key="2">
    <source>
        <dbReference type="Proteomes" id="UP000813462"/>
    </source>
</evidence>
<dbReference type="InterPro" id="IPR019587">
    <property type="entry name" value="Polyketide_cyclase/dehydratase"/>
</dbReference>
<proteinExistence type="predicted"/>
<dbReference type="CDD" id="cd07821">
    <property type="entry name" value="PYR_PYL_RCAR_like"/>
    <property type="match status" value="1"/>
</dbReference>
<dbReference type="PANTHER" id="PTHR33789:SF11">
    <property type="entry name" value="OS05G0202300 PROTEIN"/>
    <property type="match status" value="1"/>
</dbReference>
<reference evidence="1" key="1">
    <citation type="journal article" date="2021" name="Front. Plant Sci.">
        <title>Chromosome-Scale Genome Assembly for Chinese Sour Jujube and Insights Into Its Genome Evolution and Domestication Signature.</title>
        <authorList>
            <person name="Shen L.-Y."/>
            <person name="Luo H."/>
            <person name="Wang X.-L."/>
            <person name="Wang X.-M."/>
            <person name="Qiu X.-J."/>
            <person name="Liu H."/>
            <person name="Zhou S.-S."/>
            <person name="Jia K.-H."/>
            <person name="Nie S."/>
            <person name="Bao Y.-T."/>
            <person name="Zhang R.-G."/>
            <person name="Yun Q.-Z."/>
            <person name="Chai Y.-H."/>
            <person name="Lu J.-Y."/>
            <person name="Li Y."/>
            <person name="Zhao S.-W."/>
            <person name="Mao J.-F."/>
            <person name="Jia S.-G."/>
            <person name="Mao Y.-M."/>
        </authorList>
    </citation>
    <scope>NUCLEOTIDE SEQUENCE</scope>
    <source>
        <strain evidence="1">AT0</strain>
        <tissue evidence="1">Leaf</tissue>
    </source>
</reference>
<dbReference type="InterPro" id="IPR053249">
    <property type="entry name" value="LFS"/>
</dbReference>
<gene>
    <name evidence="1" type="ORF">FEM48_Zijuj06G0089700</name>
</gene>
<dbReference type="AlphaFoldDB" id="A0A978V8C5"/>
<dbReference type="OrthoDB" id="1592664at2759"/>
<comment type="caution">
    <text evidence="1">The sequence shown here is derived from an EMBL/GenBank/DDBJ whole genome shotgun (WGS) entry which is preliminary data.</text>
</comment>
<dbReference type="InterPro" id="IPR023393">
    <property type="entry name" value="START-like_dom_sf"/>
</dbReference>
<organism evidence="1 2">
    <name type="scientific">Ziziphus jujuba var. spinosa</name>
    <dbReference type="NCBI Taxonomy" id="714518"/>
    <lineage>
        <taxon>Eukaryota</taxon>
        <taxon>Viridiplantae</taxon>
        <taxon>Streptophyta</taxon>
        <taxon>Embryophyta</taxon>
        <taxon>Tracheophyta</taxon>
        <taxon>Spermatophyta</taxon>
        <taxon>Magnoliopsida</taxon>
        <taxon>eudicotyledons</taxon>
        <taxon>Gunneridae</taxon>
        <taxon>Pentapetalae</taxon>
        <taxon>rosids</taxon>
        <taxon>fabids</taxon>
        <taxon>Rosales</taxon>
        <taxon>Rhamnaceae</taxon>
        <taxon>Paliureae</taxon>
        <taxon>Ziziphus</taxon>
    </lineage>
</organism>
<dbReference type="Pfam" id="PF10604">
    <property type="entry name" value="Polyketide_cyc2"/>
    <property type="match status" value="1"/>
</dbReference>
<dbReference type="GO" id="GO:0004864">
    <property type="term" value="F:protein phosphatase inhibitor activity"/>
    <property type="evidence" value="ECO:0007669"/>
    <property type="project" value="UniProtKB-ARBA"/>
</dbReference>
<dbReference type="PANTHER" id="PTHR33789">
    <property type="entry name" value="LACHRYMATORY-FACTOR SYNTHASE"/>
    <property type="match status" value="1"/>
</dbReference>
<dbReference type="FunFam" id="3.30.530.20:FF:000064">
    <property type="entry name" value="Lachrymatory-factor synthase"/>
    <property type="match status" value="1"/>
</dbReference>
<dbReference type="Proteomes" id="UP000813462">
    <property type="component" value="Unassembled WGS sequence"/>
</dbReference>